<protein>
    <recommendedName>
        <fullName evidence="4">Secreted protein</fullName>
    </recommendedName>
</protein>
<name>A0A6A4S454_SCOMX</name>
<gene>
    <name evidence="2" type="ORF">F2P81_022842</name>
</gene>
<feature type="chain" id="PRO_5025419112" description="Secreted protein" evidence="1">
    <location>
        <begin position="31"/>
        <end position="101"/>
    </location>
</feature>
<comment type="caution">
    <text evidence="2">The sequence shown here is derived from an EMBL/GenBank/DDBJ whole genome shotgun (WGS) entry which is preliminary data.</text>
</comment>
<dbReference type="EMBL" id="VEVO01000020">
    <property type="protein sequence ID" value="KAF0025961.1"/>
    <property type="molecule type" value="Genomic_DNA"/>
</dbReference>
<dbReference type="Proteomes" id="UP000438429">
    <property type="component" value="Unassembled WGS sequence"/>
</dbReference>
<accession>A0A6A4S454</accession>
<evidence type="ECO:0008006" key="4">
    <source>
        <dbReference type="Google" id="ProtNLM"/>
    </source>
</evidence>
<organism evidence="2 3">
    <name type="scientific">Scophthalmus maximus</name>
    <name type="common">Turbot</name>
    <name type="synonym">Psetta maxima</name>
    <dbReference type="NCBI Taxonomy" id="52904"/>
    <lineage>
        <taxon>Eukaryota</taxon>
        <taxon>Metazoa</taxon>
        <taxon>Chordata</taxon>
        <taxon>Craniata</taxon>
        <taxon>Vertebrata</taxon>
        <taxon>Euteleostomi</taxon>
        <taxon>Actinopterygii</taxon>
        <taxon>Neopterygii</taxon>
        <taxon>Teleostei</taxon>
        <taxon>Neoteleostei</taxon>
        <taxon>Acanthomorphata</taxon>
        <taxon>Carangaria</taxon>
        <taxon>Pleuronectiformes</taxon>
        <taxon>Pleuronectoidei</taxon>
        <taxon>Scophthalmidae</taxon>
        <taxon>Scophthalmus</taxon>
    </lineage>
</organism>
<reference evidence="2 3" key="1">
    <citation type="submission" date="2019-06" db="EMBL/GenBank/DDBJ databases">
        <title>Draft genomes of female and male turbot (Scophthalmus maximus).</title>
        <authorList>
            <person name="Xu H."/>
            <person name="Xu X.-W."/>
            <person name="Shao C."/>
            <person name="Chen S."/>
        </authorList>
    </citation>
    <scope>NUCLEOTIDE SEQUENCE [LARGE SCALE GENOMIC DNA]</scope>
    <source>
        <strain evidence="2">Ysfricsl-2016a</strain>
        <tissue evidence="2">Blood</tissue>
    </source>
</reference>
<evidence type="ECO:0000256" key="1">
    <source>
        <dbReference type="SAM" id="SignalP"/>
    </source>
</evidence>
<evidence type="ECO:0000313" key="2">
    <source>
        <dbReference type="EMBL" id="KAF0025961.1"/>
    </source>
</evidence>
<proteinExistence type="predicted"/>
<evidence type="ECO:0000313" key="3">
    <source>
        <dbReference type="Proteomes" id="UP000438429"/>
    </source>
</evidence>
<dbReference type="AlphaFoldDB" id="A0A6A4S454"/>
<sequence length="101" mass="11801">MCLSRSDAGSIIHLHLHLLLLLLLRASVNQQLLRFPLHFAALRMLKCRFPRLLRQRTDPDRFSVSPDDPVETCSDQRISLEPDFHLDFHTSFLSQDWFSSL</sequence>
<keyword evidence="1" id="KW-0732">Signal</keyword>
<feature type="signal peptide" evidence="1">
    <location>
        <begin position="1"/>
        <end position="30"/>
    </location>
</feature>